<feature type="transmembrane region" description="Helical" evidence="6">
    <location>
        <begin position="104"/>
        <end position="125"/>
    </location>
</feature>
<evidence type="ECO:0000256" key="2">
    <source>
        <dbReference type="ARBA" id="ARBA00022692"/>
    </source>
</evidence>
<comment type="subcellular location">
    <subcellularLocation>
        <location evidence="1">Membrane</location>
        <topology evidence="1">Multi-pass membrane protein</topology>
    </subcellularLocation>
</comment>
<keyword evidence="4 5" id="KW-0472">Membrane</keyword>
<evidence type="ECO:0000256" key="3">
    <source>
        <dbReference type="ARBA" id="ARBA00022989"/>
    </source>
</evidence>
<evidence type="ECO:0000256" key="4">
    <source>
        <dbReference type="ARBA" id="ARBA00023136"/>
    </source>
</evidence>
<evidence type="ECO:0000256" key="1">
    <source>
        <dbReference type="ARBA" id="ARBA00004141"/>
    </source>
</evidence>
<feature type="transmembrane region" description="Helical" evidence="6">
    <location>
        <begin position="201"/>
        <end position="226"/>
    </location>
</feature>
<dbReference type="SMART" id="SM00724">
    <property type="entry name" value="TLC"/>
    <property type="match status" value="1"/>
</dbReference>
<evidence type="ECO:0000313" key="8">
    <source>
        <dbReference type="EMBL" id="JAA77487.1"/>
    </source>
</evidence>
<dbReference type="InterPro" id="IPR006634">
    <property type="entry name" value="TLC-dom"/>
</dbReference>
<dbReference type="GO" id="GO:0016020">
    <property type="term" value="C:membrane"/>
    <property type="evidence" value="ECO:0007669"/>
    <property type="project" value="UniProtKB-SubCell"/>
</dbReference>
<dbReference type="PROSITE" id="PS50922">
    <property type="entry name" value="TLC"/>
    <property type="match status" value="1"/>
</dbReference>
<evidence type="ECO:0000256" key="5">
    <source>
        <dbReference type="PROSITE-ProRule" id="PRU00205"/>
    </source>
</evidence>
<organism evidence="8">
    <name type="scientific">Rhodnius prolixus</name>
    <name type="common">Triatomid bug</name>
    <dbReference type="NCBI Taxonomy" id="13249"/>
    <lineage>
        <taxon>Eukaryota</taxon>
        <taxon>Metazoa</taxon>
        <taxon>Ecdysozoa</taxon>
        <taxon>Arthropoda</taxon>
        <taxon>Hexapoda</taxon>
        <taxon>Insecta</taxon>
        <taxon>Pterygota</taxon>
        <taxon>Neoptera</taxon>
        <taxon>Paraneoptera</taxon>
        <taxon>Hemiptera</taxon>
        <taxon>Heteroptera</taxon>
        <taxon>Panheteroptera</taxon>
        <taxon>Cimicomorpha</taxon>
        <taxon>Reduviidae</taxon>
        <taxon>Triatominae</taxon>
        <taxon>Rhodnius</taxon>
    </lineage>
</organism>
<proteinExistence type="evidence at transcript level"/>
<accession>R4FQ02</accession>
<dbReference type="AlphaFoldDB" id="R4FQ02"/>
<evidence type="ECO:0000259" key="7">
    <source>
        <dbReference type="PROSITE" id="PS50922"/>
    </source>
</evidence>
<feature type="non-terminal residue" evidence="8">
    <location>
        <position position="238"/>
    </location>
</feature>
<name>R4FQ02_RHOPR</name>
<keyword evidence="2 5" id="KW-0812">Transmembrane</keyword>
<evidence type="ECO:0000256" key="6">
    <source>
        <dbReference type="SAM" id="Phobius"/>
    </source>
</evidence>
<dbReference type="InterPro" id="IPR042512">
    <property type="entry name" value="TLCD5"/>
</dbReference>
<feature type="transmembrane region" description="Helical" evidence="6">
    <location>
        <begin position="12"/>
        <end position="29"/>
    </location>
</feature>
<dbReference type="EMBL" id="GAHY01000023">
    <property type="protein sequence ID" value="JAA77487.1"/>
    <property type="molecule type" value="mRNA"/>
</dbReference>
<feature type="transmembrane region" description="Helical" evidence="6">
    <location>
        <begin position="162"/>
        <end position="181"/>
    </location>
</feature>
<protein>
    <submittedName>
        <fullName evidence="8">Putative tram membrane protein</fullName>
    </submittedName>
</protein>
<feature type="domain" description="TLC" evidence="7">
    <location>
        <begin position="41"/>
        <end position="230"/>
    </location>
</feature>
<sequence>MILNIITDSHILISFIFSACWLLIKEVLLKKFSENSKSTLNFKATQVRHSLSLLHSVLIVSFCVYFLNRNDVLLDLMAPTTVEQQSCLIFSLGYFIYDTLTWRFTDLTSIIMLFHHIFTVFPLMYVITKRHFGLLTILTLLILESTNPLLHTWRLLFINPSTASSNLHSIIGLLFAIAYTIQRLLHGTKFVQYLHNVNAPYFVIITANLLYVISFLFFIKIVTFLIKKIWHSKKKKKR</sequence>
<reference evidence="8" key="1">
    <citation type="submission" date="2013-04" db="EMBL/GenBank/DDBJ databases">
        <title>An insight into the transcriptome of the digestive tract of the blood sucking bug, Rhodnius prolixus.</title>
        <authorList>
            <person name="Ribeiro J.M.C."/>
            <person name="Genta F.A."/>
            <person name="Sorgine M.H.F."/>
            <person name="Paiva-Silva G.O."/>
            <person name="Majerowicz D."/>
            <person name="Medeiros M."/>
            <person name="Koerich L."/>
            <person name="Terra W.R."/>
            <person name="Ferreira C."/>
            <person name="Pimentel A.C."/>
            <person name="Bisch P.M."/>
            <person name="Diniz M.M.P."/>
            <person name="Nascimento R."/>
            <person name="Salmon D."/>
            <person name="Silber A.M."/>
            <person name="Alves M."/>
            <person name="Oliveira M.F."/>
            <person name="Gondim K.C."/>
            <person name="Silva Neto M.A.C."/>
            <person name="Atella G.C."/>
            <person name="Araujo H."/>
            <person name="Dias F.S."/>
            <person name="Polycarpo C.R."/>
            <person name="Fampa P."/>
            <person name="Melo A.C."/>
            <person name="Tanaka A.S."/>
            <person name="Balczun C."/>
            <person name="Oliveira J.H.M."/>
            <person name="Goncalves R."/>
            <person name="Lazoski C."/>
            <person name="Pereira M.A."/>
            <person name="Rivera-Pomar R."/>
            <person name="Diambra L."/>
            <person name="Schaub G.A."/>
            <person name="Garcia E.S."/>
            <person name="Azambuja P."/>
            <person name="Braz G.R.C."/>
            <person name="Oliveira P.L."/>
        </authorList>
    </citation>
    <scope>NUCLEOTIDE SEQUENCE</scope>
</reference>
<keyword evidence="3 6" id="KW-1133">Transmembrane helix</keyword>
<feature type="transmembrane region" description="Helical" evidence="6">
    <location>
        <begin position="50"/>
        <end position="67"/>
    </location>
</feature>
<dbReference type="PANTHER" id="PTHR31898">
    <property type="entry name" value="TRANSMEMBRANE PROTEIN 136"/>
    <property type="match status" value="1"/>
</dbReference>
<dbReference type="PANTHER" id="PTHR31898:SF1">
    <property type="entry name" value="TLC DOMAIN-CONTAINING PROTEIN 5"/>
    <property type="match status" value="1"/>
</dbReference>